<evidence type="ECO:0000313" key="2">
    <source>
        <dbReference type="Proteomes" id="UP000789525"/>
    </source>
</evidence>
<organism evidence="1 2">
    <name type="scientific">Acaulospora colombiana</name>
    <dbReference type="NCBI Taxonomy" id="27376"/>
    <lineage>
        <taxon>Eukaryota</taxon>
        <taxon>Fungi</taxon>
        <taxon>Fungi incertae sedis</taxon>
        <taxon>Mucoromycota</taxon>
        <taxon>Glomeromycotina</taxon>
        <taxon>Glomeromycetes</taxon>
        <taxon>Diversisporales</taxon>
        <taxon>Acaulosporaceae</taxon>
        <taxon>Acaulospora</taxon>
    </lineage>
</organism>
<sequence>LSQLRNENNIITDDIEEIKTIVLNHFKETLKEKQFILPEEWKATYENLLVDPNLYNSATTNFTINELNHTLEQLSNNKMPGPSEIKYNVLTYMDDLALMGSKHEKLQKDMITFANFLKMNGIKCNTEKTKMIYTDTRTSPKRNLTFKLLGTDLHVLNYKDSLRYLGCYFSGFNSSSATINQLISDTSEISKAIIQTKGWNGPIAKQVAQWIIPAKAEYAFYISFLNKTNLSIMQNNLSIGLHSQINIPNALKAAQLDIKILEDILVKDSTLRLEWPQLVTRGKSINNEGNIRKAPKWFQDIKFSPGLKGTSSAIPCPENLFFAFIENLSLKIVKKVAYKSET</sequence>
<dbReference type="Proteomes" id="UP000789525">
    <property type="component" value="Unassembled WGS sequence"/>
</dbReference>
<accession>A0ACA9PBJ6</accession>
<evidence type="ECO:0000313" key="1">
    <source>
        <dbReference type="EMBL" id="CAG8691439.1"/>
    </source>
</evidence>
<gene>
    <name evidence="1" type="ORF">ACOLOM_LOCUS9846</name>
</gene>
<feature type="non-terminal residue" evidence="1">
    <location>
        <position position="1"/>
    </location>
</feature>
<keyword evidence="2" id="KW-1185">Reference proteome</keyword>
<comment type="caution">
    <text evidence="1">The sequence shown here is derived from an EMBL/GenBank/DDBJ whole genome shotgun (WGS) entry which is preliminary data.</text>
</comment>
<proteinExistence type="predicted"/>
<feature type="non-terminal residue" evidence="1">
    <location>
        <position position="342"/>
    </location>
</feature>
<reference evidence="1" key="1">
    <citation type="submission" date="2021-06" db="EMBL/GenBank/DDBJ databases">
        <authorList>
            <person name="Kallberg Y."/>
            <person name="Tangrot J."/>
            <person name="Rosling A."/>
        </authorList>
    </citation>
    <scope>NUCLEOTIDE SEQUENCE</scope>
    <source>
        <strain evidence="1">CL356</strain>
    </source>
</reference>
<protein>
    <submittedName>
        <fullName evidence="1">5408_t:CDS:1</fullName>
    </submittedName>
</protein>
<dbReference type="EMBL" id="CAJVPT010029610">
    <property type="protein sequence ID" value="CAG8691439.1"/>
    <property type="molecule type" value="Genomic_DNA"/>
</dbReference>
<name>A0ACA9PBJ6_9GLOM</name>